<feature type="compositionally biased region" description="Polar residues" evidence="1">
    <location>
        <begin position="1"/>
        <end position="11"/>
    </location>
</feature>
<gene>
    <name evidence="2" type="ORF">ACH5RR_032404</name>
</gene>
<reference evidence="2 3" key="1">
    <citation type="submission" date="2024-11" db="EMBL/GenBank/DDBJ databases">
        <title>A near-complete genome assembly of Cinchona calisaya.</title>
        <authorList>
            <person name="Lian D.C."/>
            <person name="Zhao X.W."/>
            <person name="Wei L."/>
        </authorList>
    </citation>
    <scope>NUCLEOTIDE SEQUENCE [LARGE SCALE GENOMIC DNA]</scope>
    <source>
        <tissue evidence="2">Nenye</tissue>
    </source>
</reference>
<feature type="compositionally biased region" description="Polar residues" evidence="1">
    <location>
        <begin position="48"/>
        <end position="63"/>
    </location>
</feature>
<keyword evidence="3" id="KW-1185">Reference proteome</keyword>
<dbReference type="EMBL" id="JBJUIK010000013">
    <property type="protein sequence ID" value="KAL3507022.1"/>
    <property type="molecule type" value="Genomic_DNA"/>
</dbReference>
<feature type="region of interest" description="Disordered" evidence="1">
    <location>
        <begin position="1"/>
        <end position="63"/>
    </location>
</feature>
<evidence type="ECO:0000256" key="1">
    <source>
        <dbReference type="SAM" id="MobiDB-lite"/>
    </source>
</evidence>
<evidence type="ECO:0000313" key="3">
    <source>
        <dbReference type="Proteomes" id="UP001630127"/>
    </source>
</evidence>
<protein>
    <submittedName>
        <fullName evidence="2">Uncharacterized protein</fullName>
    </submittedName>
</protein>
<comment type="caution">
    <text evidence="2">The sequence shown here is derived from an EMBL/GenBank/DDBJ whole genome shotgun (WGS) entry which is preliminary data.</text>
</comment>
<organism evidence="2 3">
    <name type="scientific">Cinchona calisaya</name>
    <dbReference type="NCBI Taxonomy" id="153742"/>
    <lineage>
        <taxon>Eukaryota</taxon>
        <taxon>Viridiplantae</taxon>
        <taxon>Streptophyta</taxon>
        <taxon>Embryophyta</taxon>
        <taxon>Tracheophyta</taxon>
        <taxon>Spermatophyta</taxon>
        <taxon>Magnoliopsida</taxon>
        <taxon>eudicotyledons</taxon>
        <taxon>Gunneridae</taxon>
        <taxon>Pentapetalae</taxon>
        <taxon>asterids</taxon>
        <taxon>lamiids</taxon>
        <taxon>Gentianales</taxon>
        <taxon>Rubiaceae</taxon>
        <taxon>Cinchonoideae</taxon>
        <taxon>Cinchoneae</taxon>
        <taxon>Cinchona</taxon>
    </lineage>
</organism>
<dbReference type="AlphaFoldDB" id="A0ABD2YL42"/>
<feature type="compositionally biased region" description="Low complexity" evidence="1">
    <location>
        <begin position="35"/>
        <end position="47"/>
    </location>
</feature>
<proteinExistence type="predicted"/>
<accession>A0ABD2YL42</accession>
<sequence length="99" mass="10673">MRPQLSTNSTRENARDLSRSGIPLTRRSSPPPLLPSLSTSSSTTVSSKAATLQSSSPPLFSTKSNEMLTSTTLSLRIASTSSSAQRPLSKIEIYFKVEE</sequence>
<dbReference type="Proteomes" id="UP001630127">
    <property type="component" value="Unassembled WGS sequence"/>
</dbReference>
<evidence type="ECO:0000313" key="2">
    <source>
        <dbReference type="EMBL" id="KAL3507022.1"/>
    </source>
</evidence>
<name>A0ABD2YL42_9GENT</name>